<proteinExistence type="predicted"/>
<protein>
    <submittedName>
        <fullName evidence="1">Uncharacterized protein</fullName>
    </submittedName>
</protein>
<evidence type="ECO:0000313" key="1">
    <source>
        <dbReference type="EMBL" id="TNN40207.1"/>
    </source>
</evidence>
<gene>
    <name evidence="1" type="ORF">EYF80_049624</name>
</gene>
<dbReference type="EMBL" id="SRLO01001209">
    <property type="protein sequence ID" value="TNN40207.1"/>
    <property type="molecule type" value="Genomic_DNA"/>
</dbReference>
<sequence>MPQISGAAHIACVPLGMKNRESFMDSQESPWLDEEQPMRARAFMCSPIRCRFLCSLTSYESQDANAGTVSG</sequence>
<dbReference type="AlphaFoldDB" id="A0A4Z2FG76"/>
<accession>A0A4Z2FG76</accession>
<organism evidence="1 2">
    <name type="scientific">Liparis tanakae</name>
    <name type="common">Tanaka's snailfish</name>
    <dbReference type="NCBI Taxonomy" id="230148"/>
    <lineage>
        <taxon>Eukaryota</taxon>
        <taxon>Metazoa</taxon>
        <taxon>Chordata</taxon>
        <taxon>Craniata</taxon>
        <taxon>Vertebrata</taxon>
        <taxon>Euteleostomi</taxon>
        <taxon>Actinopterygii</taxon>
        <taxon>Neopterygii</taxon>
        <taxon>Teleostei</taxon>
        <taxon>Neoteleostei</taxon>
        <taxon>Acanthomorphata</taxon>
        <taxon>Eupercaria</taxon>
        <taxon>Perciformes</taxon>
        <taxon>Cottioidei</taxon>
        <taxon>Cottales</taxon>
        <taxon>Liparidae</taxon>
        <taxon>Liparis</taxon>
    </lineage>
</organism>
<dbReference type="Proteomes" id="UP000314294">
    <property type="component" value="Unassembled WGS sequence"/>
</dbReference>
<comment type="caution">
    <text evidence="1">The sequence shown here is derived from an EMBL/GenBank/DDBJ whole genome shotgun (WGS) entry which is preliminary data.</text>
</comment>
<reference evidence="1 2" key="1">
    <citation type="submission" date="2019-03" db="EMBL/GenBank/DDBJ databases">
        <title>First draft genome of Liparis tanakae, snailfish: a comprehensive survey of snailfish specific genes.</title>
        <authorList>
            <person name="Kim W."/>
            <person name="Song I."/>
            <person name="Jeong J.-H."/>
            <person name="Kim D."/>
            <person name="Kim S."/>
            <person name="Ryu S."/>
            <person name="Song J.Y."/>
            <person name="Lee S.K."/>
        </authorList>
    </citation>
    <scope>NUCLEOTIDE SEQUENCE [LARGE SCALE GENOMIC DNA]</scope>
    <source>
        <tissue evidence="1">Muscle</tissue>
    </source>
</reference>
<keyword evidence="2" id="KW-1185">Reference proteome</keyword>
<evidence type="ECO:0000313" key="2">
    <source>
        <dbReference type="Proteomes" id="UP000314294"/>
    </source>
</evidence>
<name>A0A4Z2FG76_9TELE</name>